<reference evidence="1 2" key="1">
    <citation type="submission" date="2021-04" db="EMBL/GenBank/DDBJ databases">
        <title>Nocardia tengchongensis.</title>
        <authorList>
            <person name="Zhuang k."/>
            <person name="Ran Y."/>
            <person name="Li W."/>
        </authorList>
    </citation>
    <scope>NUCLEOTIDE SEQUENCE [LARGE SCALE GENOMIC DNA]</scope>
    <source>
        <strain evidence="1 2">CFH S0057</strain>
    </source>
</reference>
<evidence type="ECO:0000313" key="2">
    <source>
        <dbReference type="Proteomes" id="UP000683310"/>
    </source>
</evidence>
<dbReference type="EMBL" id="CP074371">
    <property type="protein sequence ID" value="QVI22701.1"/>
    <property type="molecule type" value="Genomic_DNA"/>
</dbReference>
<protein>
    <submittedName>
        <fullName evidence="1">Esterase family protein</fullName>
    </submittedName>
</protein>
<sequence length="364" mass="38156">MRGEWVRRPGSGGGWLKRSALGLAAALMVPLGASVAGVGGVAHAAFNPDGFDFWVDSASMGPVKTRVFRAADGNTSRVVYALDGMRATQILNGWENDTEVVRALTAANINVVMPVGGESSFYADWAEPSSILGIGGGSSGSAGGSSSGSASGSASGSGAFGLFAGGPGKSYRYTWETFITQDLRNALRDRLGFNPNRNGVFGLSMGGSGALTLAAYHPDQFSYAGSFSGYLNVSAPGMREAIRVAMIDAGGYNVDSMAPPWGQQWLRMDPFVFAPRLIANNTRLWISAASAIPAAGDVSGVMSVIQGMPLEALALANTRAFQVRMSTLGAQNVTYDFPGTGVHNWRNWEAEVYRMIPDLSNNIG</sequence>
<dbReference type="PANTHER" id="PTHR48098:SF1">
    <property type="entry name" value="DIACYLGLYCEROL ACYLTRANSFERASE_MYCOLYLTRANSFERASE AG85A"/>
    <property type="match status" value="1"/>
</dbReference>
<dbReference type="Gene3D" id="3.40.50.1820">
    <property type="entry name" value="alpha/beta hydrolase"/>
    <property type="match status" value="1"/>
</dbReference>
<dbReference type="SUPFAM" id="SSF53474">
    <property type="entry name" value="alpha/beta-Hydrolases"/>
    <property type="match status" value="1"/>
</dbReference>
<keyword evidence="2" id="KW-1185">Reference proteome</keyword>
<organism evidence="1 2">
    <name type="scientific">Nocardia tengchongensis</name>
    <dbReference type="NCBI Taxonomy" id="2055889"/>
    <lineage>
        <taxon>Bacteria</taxon>
        <taxon>Bacillati</taxon>
        <taxon>Actinomycetota</taxon>
        <taxon>Actinomycetes</taxon>
        <taxon>Mycobacteriales</taxon>
        <taxon>Nocardiaceae</taxon>
        <taxon>Nocardia</taxon>
    </lineage>
</organism>
<name>A0ABX8CS12_9NOCA</name>
<dbReference type="InterPro" id="IPR029058">
    <property type="entry name" value="AB_hydrolase_fold"/>
</dbReference>
<evidence type="ECO:0000313" key="1">
    <source>
        <dbReference type="EMBL" id="QVI22701.1"/>
    </source>
</evidence>
<dbReference type="Pfam" id="PF00756">
    <property type="entry name" value="Esterase"/>
    <property type="match status" value="1"/>
</dbReference>
<gene>
    <name evidence="1" type="ORF">KHQ06_06715</name>
</gene>
<accession>A0ABX8CS12</accession>
<proteinExistence type="predicted"/>
<dbReference type="RefSeq" id="WP_213558780.1">
    <property type="nucleotide sequence ID" value="NZ_JBHXAJ010000003.1"/>
</dbReference>
<dbReference type="PANTHER" id="PTHR48098">
    <property type="entry name" value="ENTEROCHELIN ESTERASE-RELATED"/>
    <property type="match status" value="1"/>
</dbReference>
<dbReference type="InterPro" id="IPR000801">
    <property type="entry name" value="Esterase-like"/>
</dbReference>
<dbReference type="Proteomes" id="UP000683310">
    <property type="component" value="Chromosome"/>
</dbReference>
<dbReference type="InterPro" id="IPR050583">
    <property type="entry name" value="Mycobacterial_A85_antigen"/>
</dbReference>